<evidence type="ECO:0000313" key="3">
    <source>
        <dbReference type="EMBL" id="SDV50364.1"/>
    </source>
</evidence>
<evidence type="ECO:0000256" key="1">
    <source>
        <dbReference type="SAM" id="MobiDB-lite"/>
    </source>
</evidence>
<dbReference type="AlphaFoldDB" id="A0A1H2PTD1"/>
<keyword evidence="4" id="KW-1185">Reference proteome</keyword>
<dbReference type="GO" id="GO:0003677">
    <property type="term" value="F:DNA binding"/>
    <property type="evidence" value="ECO:0007669"/>
    <property type="project" value="UniProtKB-KW"/>
</dbReference>
<protein>
    <submittedName>
        <fullName evidence="3">Predicted DNA-binding protein with PD1-like DNA-binding motif</fullName>
    </submittedName>
</protein>
<accession>A0A1H2PTD1</accession>
<dbReference type="Gene3D" id="3.30.1330.80">
    <property type="entry name" value="Hypothetical protein, similar to alpha- acetolactate decarboxylase, domain 2"/>
    <property type="match status" value="1"/>
</dbReference>
<proteinExistence type="predicted"/>
<dbReference type="RefSeq" id="WP_139169743.1">
    <property type="nucleotide sequence ID" value="NZ_FNLO01000011.1"/>
</dbReference>
<dbReference type="OrthoDB" id="8717211at2"/>
<gene>
    <name evidence="3" type="ORF">SAMN05216551_111131</name>
</gene>
<feature type="domain" description="PPC" evidence="2">
    <location>
        <begin position="41"/>
        <end position="189"/>
    </location>
</feature>
<dbReference type="InterPro" id="IPR005175">
    <property type="entry name" value="PPC_dom"/>
</dbReference>
<evidence type="ECO:0000313" key="4">
    <source>
        <dbReference type="Proteomes" id="UP000243719"/>
    </source>
</evidence>
<dbReference type="SUPFAM" id="SSF117856">
    <property type="entry name" value="AF0104/ALDC/Ptd012-like"/>
    <property type="match status" value="1"/>
</dbReference>
<feature type="region of interest" description="Disordered" evidence="1">
    <location>
        <begin position="1"/>
        <end position="31"/>
    </location>
</feature>
<name>A0A1H2PTD1_9BURK</name>
<dbReference type="EMBL" id="FNLO01000011">
    <property type="protein sequence ID" value="SDV50364.1"/>
    <property type="molecule type" value="Genomic_DNA"/>
</dbReference>
<dbReference type="STRING" id="1770053.SAMN05216551_111131"/>
<organism evidence="3 4">
    <name type="scientific">Chitinasiproducens palmae</name>
    <dbReference type="NCBI Taxonomy" id="1770053"/>
    <lineage>
        <taxon>Bacteria</taxon>
        <taxon>Pseudomonadati</taxon>
        <taxon>Pseudomonadota</taxon>
        <taxon>Betaproteobacteria</taxon>
        <taxon>Burkholderiales</taxon>
        <taxon>Burkholderiaceae</taxon>
        <taxon>Chitinasiproducens</taxon>
    </lineage>
</organism>
<dbReference type="PROSITE" id="PS51742">
    <property type="entry name" value="PPC"/>
    <property type="match status" value="1"/>
</dbReference>
<reference evidence="4" key="1">
    <citation type="submission" date="2016-09" db="EMBL/GenBank/DDBJ databases">
        <authorList>
            <person name="Varghese N."/>
            <person name="Submissions S."/>
        </authorList>
    </citation>
    <scope>NUCLEOTIDE SEQUENCE [LARGE SCALE GENOMIC DNA]</scope>
    <source>
        <strain evidence="4">JS23</strain>
    </source>
</reference>
<evidence type="ECO:0000259" key="2">
    <source>
        <dbReference type="PROSITE" id="PS51742"/>
    </source>
</evidence>
<keyword evidence="3" id="KW-0238">DNA-binding</keyword>
<dbReference type="Proteomes" id="UP000243719">
    <property type="component" value="Unassembled WGS sequence"/>
</dbReference>
<sequence>MSPSLSEPALARPDASRQVPRSQAFVHPGPPSEPRIVEVVGKVAHDYRLVLPPGASIGASLRAWLDTNRVDAGCGQVIAGGTRSLDYHVIVRADGGTKPYVYGPAIHHEGETALIGAMLTLGRDSSGDALVHCHAGFLAADGSLHGGHLALDSAIAGAAGMVVALSTFSGVALRVAPDAETHYSILNPFAVQQAEGSAWQH</sequence>